<dbReference type="GO" id="GO:0008168">
    <property type="term" value="F:methyltransferase activity"/>
    <property type="evidence" value="ECO:0007669"/>
    <property type="project" value="UniProtKB-KW"/>
</dbReference>
<evidence type="ECO:0000313" key="2">
    <source>
        <dbReference type="Proteomes" id="UP000823960"/>
    </source>
</evidence>
<dbReference type="NCBIfam" id="NF038110">
    <property type="entry name" value="Lys_methyl_FliB"/>
    <property type="match status" value="1"/>
</dbReference>
<keyword evidence="1" id="KW-0489">Methyltransferase</keyword>
<comment type="caution">
    <text evidence="1">The sequence shown here is derived from an EMBL/GenBank/DDBJ whole genome shotgun (WGS) entry which is preliminary data.</text>
</comment>
<keyword evidence="1" id="KW-0808">Transferase</keyword>
<dbReference type="Proteomes" id="UP000823960">
    <property type="component" value="Unassembled WGS sequence"/>
</dbReference>
<gene>
    <name evidence="1" type="primary">fliB</name>
    <name evidence="1" type="ORF">IAD28_03045</name>
</gene>
<keyword evidence="1" id="KW-0966">Cell projection</keyword>
<evidence type="ECO:0000313" key="1">
    <source>
        <dbReference type="EMBL" id="HIV10657.1"/>
    </source>
</evidence>
<dbReference type="AlphaFoldDB" id="A0A9D1NQI9"/>
<name>A0A9D1NQI9_9FIRM</name>
<accession>A0A9D1NQI9</accession>
<protein>
    <submittedName>
        <fullName evidence="1">Flagellin lysine-N-methylase</fullName>
        <ecNumber evidence="1">2.1.1.-</ecNumber>
    </submittedName>
</protein>
<sequence length="318" mass="35681">MKANSPFFPSYYGEFHCLAGQCEDSCCSAGWEIPLDDESYSLYKALNIPDIDGSLEKGEDGDRIFKTVLRDGKRRCVYLEDSGLCRLYALSGGRLGEVCSRYPRFLEEYDGFAEAGLSVSCPEAQRLILLAKRSSYSALGESPGEELLAFIHPAREHCFDIAFSRPGDEAAGIIYYNGIYLQDELMRGSKEYSLPTGERSLFGRIASLYIGFSSYLIESTDILLDSWREGLIRASSGELGDENALSDKEKRALLGYLVYRYFLKAVNYSDISAVCGFIAQSYHLLTRMPGDAYENMRLFSKELEHNRENLDAAVGYFL</sequence>
<dbReference type="EMBL" id="DVOL01000040">
    <property type="protein sequence ID" value="HIV10657.1"/>
    <property type="molecule type" value="Genomic_DNA"/>
</dbReference>
<proteinExistence type="predicted"/>
<organism evidence="1 2">
    <name type="scientific">Candidatus Faeciplasma avium</name>
    <dbReference type="NCBI Taxonomy" id="2840798"/>
    <lineage>
        <taxon>Bacteria</taxon>
        <taxon>Bacillati</taxon>
        <taxon>Bacillota</taxon>
        <taxon>Clostridia</taxon>
        <taxon>Eubacteriales</taxon>
        <taxon>Oscillospiraceae</taxon>
        <taxon>Oscillospiraceae incertae sedis</taxon>
        <taxon>Candidatus Faeciplasma</taxon>
    </lineage>
</organism>
<reference evidence="1" key="2">
    <citation type="journal article" date="2021" name="PeerJ">
        <title>Extensive microbial diversity within the chicken gut microbiome revealed by metagenomics and culture.</title>
        <authorList>
            <person name="Gilroy R."/>
            <person name="Ravi A."/>
            <person name="Getino M."/>
            <person name="Pursley I."/>
            <person name="Horton D.L."/>
            <person name="Alikhan N.F."/>
            <person name="Baker D."/>
            <person name="Gharbi K."/>
            <person name="Hall N."/>
            <person name="Watson M."/>
            <person name="Adriaenssens E.M."/>
            <person name="Foster-Nyarko E."/>
            <person name="Jarju S."/>
            <person name="Secka A."/>
            <person name="Antonio M."/>
            <person name="Oren A."/>
            <person name="Chaudhuri R.R."/>
            <person name="La Ragione R."/>
            <person name="Hildebrand F."/>
            <person name="Pallen M.J."/>
        </authorList>
    </citation>
    <scope>NUCLEOTIDE SEQUENCE</scope>
    <source>
        <strain evidence="1">1370</strain>
    </source>
</reference>
<dbReference type="GO" id="GO:0032259">
    <property type="term" value="P:methylation"/>
    <property type="evidence" value="ECO:0007669"/>
    <property type="project" value="UniProtKB-KW"/>
</dbReference>
<keyword evidence="1" id="KW-0969">Cilium</keyword>
<dbReference type="EC" id="2.1.1.-" evidence="1"/>
<reference evidence="1" key="1">
    <citation type="submission" date="2020-10" db="EMBL/GenBank/DDBJ databases">
        <authorList>
            <person name="Gilroy R."/>
        </authorList>
    </citation>
    <scope>NUCLEOTIDE SEQUENCE</scope>
    <source>
        <strain evidence="1">1370</strain>
    </source>
</reference>
<keyword evidence="1" id="KW-0282">Flagellum</keyword>